<comment type="caution">
    <text evidence="9">The sequence shown here is derived from an EMBL/GenBank/DDBJ whole genome shotgun (WGS) entry which is preliminary data.</text>
</comment>
<dbReference type="InterPro" id="IPR007818">
    <property type="entry name" value="SHI"/>
</dbReference>
<evidence type="ECO:0000256" key="8">
    <source>
        <dbReference type="SAM" id="MobiDB-lite"/>
    </source>
</evidence>
<reference evidence="9" key="1">
    <citation type="submission" date="2020-06" db="EMBL/GenBank/DDBJ databases">
        <authorList>
            <person name="Li T."/>
            <person name="Hu X."/>
            <person name="Zhang T."/>
            <person name="Song X."/>
            <person name="Zhang H."/>
            <person name="Dai N."/>
            <person name="Sheng W."/>
            <person name="Hou X."/>
            <person name="Wei L."/>
        </authorList>
    </citation>
    <scope>NUCLEOTIDE SEQUENCE</scope>
    <source>
        <strain evidence="9">3651</strain>
        <tissue evidence="9">Leaf</tissue>
    </source>
</reference>
<name>A0AAE1YWJ8_9LAMI</name>
<keyword evidence="7" id="KW-0539">Nucleus</keyword>
<dbReference type="GO" id="GO:0046872">
    <property type="term" value="F:metal ion binding"/>
    <property type="evidence" value="ECO:0007669"/>
    <property type="project" value="UniProtKB-KW"/>
</dbReference>
<dbReference type="PANTHER" id="PTHR31604">
    <property type="entry name" value="PROTEIN LATERAL ROOT PRIMORDIUM 1"/>
    <property type="match status" value="1"/>
</dbReference>
<dbReference type="GO" id="GO:0045893">
    <property type="term" value="P:positive regulation of DNA-templated transcription"/>
    <property type="evidence" value="ECO:0007669"/>
    <property type="project" value="TreeGrafter"/>
</dbReference>
<accession>A0AAE1YWJ8</accession>
<feature type="region of interest" description="Disordered" evidence="8">
    <location>
        <begin position="1"/>
        <end position="20"/>
    </location>
</feature>
<dbReference type="AlphaFoldDB" id="A0AAE1YWJ8"/>
<evidence type="ECO:0000256" key="3">
    <source>
        <dbReference type="ARBA" id="ARBA00022723"/>
    </source>
</evidence>
<comment type="subcellular location">
    <subcellularLocation>
        <location evidence="1">Nucleus</location>
    </subcellularLocation>
</comment>
<evidence type="ECO:0000256" key="7">
    <source>
        <dbReference type="ARBA" id="ARBA00023242"/>
    </source>
</evidence>
<dbReference type="NCBIfam" id="TIGR01623">
    <property type="entry name" value="put_zinc_LRP1"/>
    <property type="match status" value="1"/>
</dbReference>
<organism evidence="9 10">
    <name type="scientific">Sesamum alatum</name>
    <dbReference type="NCBI Taxonomy" id="300844"/>
    <lineage>
        <taxon>Eukaryota</taxon>
        <taxon>Viridiplantae</taxon>
        <taxon>Streptophyta</taxon>
        <taxon>Embryophyta</taxon>
        <taxon>Tracheophyta</taxon>
        <taxon>Spermatophyta</taxon>
        <taxon>Magnoliopsida</taxon>
        <taxon>eudicotyledons</taxon>
        <taxon>Gunneridae</taxon>
        <taxon>Pentapetalae</taxon>
        <taxon>asterids</taxon>
        <taxon>lamiids</taxon>
        <taxon>Lamiales</taxon>
        <taxon>Pedaliaceae</taxon>
        <taxon>Sesamum</taxon>
    </lineage>
</organism>
<keyword evidence="3" id="KW-0479">Metal-binding</keyword>
<dbReference type="GO" id="GO:0005634">
    <property type="term" value="C:nucleus"/>
    <property type="evidence" value="ECO:0007669"/>
    <property type="project" value="UniProtKB-SubCell"/>
</dbReference>
<evidence type="ECO:0000256" key="4">
    <source>
        <dbReference type="ARBA" id="ARBA00022833"/>
    </source>
</evidence>
<evidence type="ECO:0000313" key="10">
    <source>
        <dbReference type="Proteomes" id="UP001293254"/>
    </source>
</evidence>
<evidence type="ECO:0000256" key="2">
    <source>
        <dbReference type="ARBA" id="ARBA00006911"/>
    </source>
</evidence>
<evidence type="ECO:0000313" key="9">
    <source>
        <dbReference type="EMBL" id="KAK4437729.1"/>
    </source>
</evidence>
<keyword evidence="6" id="KW-0010">Activator</keyword>
<proteinExistence type="inferred from homology"/>
<protein>
    <submittedName>
        <fullName evidence="9">Protein SHORT INTERNODES</fullName>
    </submittedName>
</protein>
<dbReference type="Pfam" id="PF05142">
    <property type="entry name" value="DUF702"/>
    <property type="match status" value="1"/>
</dbReference>
<dbReference type="InterPro" id="IPR006510">
    <property type="entry name" value="Znf_LRP1"/>
</dbReference>
<evidence type="ECO:0000256" key="6">
    <source>
        <dbReference type="ARBA" id="ARBA00023159"/>
    </source>
</evidence>
<sequence length="219" mass="24241">MMRREEIGGGINSSSSSSSRCQDCGNQAKRDCEHLRCRTCCKSRGFECQTHVKSTWVPVSRRRPRQHIMHQHHQILDTVEDQHHHGSNPKRYRENPALLGLEEGDFPGEVSFPAVFRCVRVSSMDNVVDQYAYQTSVSIGGHVFTGILYDQGPEPEGTGNYVTGGSSSSAGIGLFEQPHFVNSTTATATGTTSSPYPSPFCAFTATSSQFFHHHQYPKS</sequence>
<evidence type="ECO:0000256" key="5">
    <source>
        <dbReference type="ARBA" id="ARBA00023125"/>
    </source>
</evidence>
<dbReference type="EMBL" id="JACGWO010000001">
    <property type="protein sequence ID" value="KAK4437729.1"/>
    <property type="molecule type" value="Genomic_DNA"/>
</dbReference>
<gene>
    <name evidence="9" type="ORF">Salat_0106900</name>
</gene>
<dbReference type="GO" id="GO:0003700">
    <property type="term" value="F:DNA-binding transcription factor activity"/>
    <property type="evidence" value="ECO:0007669"/>
    <property type="project" value="InterPro"/>
</dbReference>
<keyword evidence="10" id="KW-1185">Reference proteome</keyword>
<dbReference type="Proteomes" id="UP001293254">
    <property type="component" value="Unassembled WGS sequence"/>
</dbReference>
<dbReference type="InterPro" id="IPR006511">
    <property type="entry name" value="SHI_C"/>
</dbReference>
<reference evidence="9" key="2">
    <citation type="journal article" date="2024" name="Plant">
        <title>Genomic evolution and insights into agronomic trait innovations of Sesamum species.</title>
        <authorList>
            <person name="Miao H."/>
            <person name="Wang L."/>
            <person name="Qu L."/>
            <person name="Liu H."/>
            <person name="Sun Y."/>
            <person name="Le M."/>
            <person name="Wang Q."/>
            <person name="Wei S."/>
            <person name="Zheng Y."/>
            <person name="Lin W."/>
            <person name="Duan Y."/>
            <person name="Cao H."/>
            <person name="Xiong S."/>
            <person name="Wang X."/>
            <person name="Wei L."/>
            <person name="Li C."/>
            <person name="Ma Q."/>
            <person name="Ju M."/>
            <person name="Zhao R."/>
            <person name="Li G."/>
            <person name="Mu C."/>
            <person name="Tian Q."/>
            <person name="Mei H."/>
            <person name="Zhang T."/>
            <person name="Gao T."/>
            <person name="Zhang H."/>
        </authorList>
    </citation>
    <scope>NUCLEOTIDE SEQUENCE</scope>
    <source>
        <strain evidence="9">3651</strain>
    </source>
</reference>
<comment type="similarity">
    <text evidence="2">Belongs to the SHI protein family.</text>
</comment>
<dbReference type="GO" id="GO:0003677">
    <property type="term" value="F:DNA binding"/>
    <property type="evidence" value="ECO:0007669"/>
    <property type="project" value="UniProtKB-KW"/>
</dbReference>
<dbReference type="NCBIfam" id="TIGR01624">
    <property type="entry name" value="LRP1_Cterm"/>
    <property type="match status" value="1"/>
</dbReference>
<dbReference type="PANTHER" id="PTHR31604:SF54">
    <property type="entry name" value="PROTEIN SHI RELATED SEQUENCE 1"/>
    <property type="match status" value="1"/>
</dbReference>
<keyword evidence="4" id="KW-0862">Zinc</keyword>
<evidence type="ECO:0000256" key="1">
    <source>
        <dbReference type="ARBA" id="ARBA00004123"/>
    </source>
</evidence>
<keyword evidence="5" id="KW-0238">DNA-binding</keyword>